<dbReference type="PANTHER" id="PTHR11458:SF0">
    <property type="entry name" value="DELTA-AMINOLEVULINIC ACID DEHYDRATASE"/>
    <property type="match status" value="1"/>
</dbReference>
<dbReference type="PRINTS" id="PR00144">
    <property type="entry name" value="DALDHYDRTASE"/>
</dbReference>
<dbReference type="PIRSF" id="PIRSF001415">
    <property type="entry name" value="Porphbilin_synth"/>
    <property type="match status" value="1"/>
</dbReference>
<keyword evidence="10" id="KW-0627">Porphyrin biosynthesis</keyword>
<dbReference type="EMBL" id="CABPRJ010000015">
    <property type="protein sequence ID" value="VVC25520.1"/>
    <property type="molecule type" value="Genomic_DNA"/>
</dbReference>
<evidence type="ECO:0000256" key="11">
    <source>
        <dbReference type="ARBA" id="ARBA00025628"/>
    </source>
</evidence>
<dbReference type="Gene3D" id="3.20.20.70">
    <property type="entry name" value="Aldolase class I"/>
    <property type="match status" value="1"/>
</dbReference>
<keyword evidence="7" id="KW-0862">Zinc</keyword>
<evidence type="ECO:0000256" key="7">
    <source>
        <dbReference type="ARBA" id="ARBA00022833"/>
    </source>
</evidence>
<dbReference type="GO" id="GO:0005829">
    <property type="term" value="C:cytosol"/>
    <property type="evidence" value="ECO:0007669"/>
    <property type="project" value="TreeGrafter"/>
</dbReference>
<dbReference type="Pfam" id="PF00490">
    <property type="entry name" value="ALAD"/>
    <property type="match status" value="1"/>
</dbReference>
<keyword evidence="19" id="KW-1185">Reference proteome</keyword>
<organism evidence="18 19">
    <name type="scientific">Cinara cedri</name>
    <dbReference type="NCBI Taxonomy" id="506608"/>
    <lineage>
        <taxon>Eukaryota</taxon>
        <taxon>Metazoa</taxon>
        <taxon>Ecdysozoa</taxon>
        <taxon>Arthropoda</taxon>
        <taxon>Hexapoda</taxon>
        <taxon>Insecta</taxon>
        <taxon>Pterygota</taxon>
        <taxon>Neoptera</taxon>
        <taxon>Paraneoptera</taxon>
        <taxon>Hemiptera</taxon>
        <taxon>Sternorrhyncha</taxon>
        <taxon>Aphidomorpha</taxon>
        <taxon>Aphidoidea</taxon>
        <taxon>Aphididae</taxon>
        <taxon>Lachninae</taxon>
        <taxon>Cinara</taxon>
    </lineage>
</organism>
<comment type="function">
    <text evidence="11">Catalyzes an early step in the biosynthesis of tetrapyrroles. Binds two molecules of 5-aminolevulinate per subunit, each at a distinct site, and catalyzes their condensation to form porphobilinogen.</text>
</comment>
<feature type="binding site" evidence="16">
    <location>
        <position position="318"/>
    </location>
    <ligand>
        <name>5-aminolevulinate</name>
        <dbReference type="ChEBI" id="CHEBI:356416"/>
        <label>2</label>
    </ligand>
</feature>
<dbReference type="OrthoDB" id="1530at2759"/>
<dbReference type="PANTHER" id="PTHR11458">
    <property type="entry name" value="DELTA-AMINOLEVULINIC ACID DEHYDRATASE"/>
    <property type="match status" value="1"/>
</dbReference>
<comment type="cofactor">
    <cofactor evidence="1">
        <name>Zn(2+)</name>
        <dbReference type="ChEBI" id="CHEBI:29105"/>
    </cofactor>
</comment>
<feature type="binding site" evidence="16">
    <location>
        <position position="279"/>
    </location>
    <ligand>
        <name>5-aminolevulinate</name>
        <dbReference type="ChEBI" id="CHEBI:356416"/>
        <label>2</label>
    </ligand>
</feature>
<proteinExistence type="inferred from homology"/>
<evidence type="ECO:0000313" key="19">
    <source>
        <dbReference type="Proteomes" id="UP000325440"/>
    </source>
</evidence>
<dbReference type="NCBIfam" id="NF006762">
    <property type="entry name" value="PRK09283.1"/>
    <property type="match status" value="1"/>
</dbReference>
<dbReference type="InterPro" id="IPR013785">
    <property type="entry name" value="Aldolase_TIM"/>
</dbReference>
<evidence type="ECO:0000256" key="17">
    <source>
        <dbReference type="RuleBase" id="RU004161"/>
    </source>
</evidence>
<dbReference type="GO" id="GO:0006782">
    <property type="term" value="P:protoporphyrinogen IX biosynthetic process"/>
    <property type="evidence" value="ECO:0007669"/>
    <property type="project" value="UniProtKB-UniPathway"/>
</dbReference>
<comment type="similarity">
    <text evidence="3 17">Belongs to the ALAD family.</text>
</comment>
<sequence length="333" mass="37365">MNSIDKVIQSGYFNDTLRQWHCLNTQITPFNLMYPIFILDDMDLKEEIKSMPGIYRYGLNHVKSMLDPVVESGLKSLLVFGVINKLPKNQHGKHADSPENPVIQALPLLKKWYPELTIACDVCLCPYTSDGHCGIVENQCIDNEQSIKRLGEIALSYALAGADIVAPSCMMEGHISAIKNSLMKEKLLSRVCVLSYSAKFCSVFYGPFRDAANCSPSFSNRSSYQIPVGSSSIAERVVNRDIHESCDMTMVKPGMMYLDIVRQIKNNHPNIPLFIYQVSGEYAMIHHAVQGGVYGLKEGLTEILRSMRRAGGDVIITYYTPIILKWLKETCPL</sequence>
<evidence type="ECO:0000256" key="3">
    <source>
        <dbReference type="ARBA" id="ARBA00008055"/>
    </source>
</evidence>
<evidence type="ECO:0000256" key="4">
    <source>
        <dbReference type="ARBA" id="ARBA00012053"/>
    </source>
</evidence>
<dbReference type="FunFam" id="3.20.20.70:FF:000048">
    <property type="entry name" value="Delta-aminolevulinic acid dehydratase"/>
    <property type="match status" value="1"/>
</dbReference>
<dbReference type="AlphaFoldDB" id="A0A5E4M0H2"/>
<dbReference type="UniPathway" id="UPA00251">
    <property type="reaction ID" value="UER00318"/>
</dbReference>
<evidence type="ECO:0000256" key="12">
    <source>
        <dbReference type="ARBA" id="ARBA00025861"/>
    </source>
</evidence>
<feature type="active site" description="Schiff-base intermediate with substrate" evidence="15">
    <location>
        <position position="199"/>
    </location>
</feature>
<protein>
    <recommendedName>
        <fullName evidence="5">Delta-aminolevulinic acid dehydratase</fullName>
        <ecNumber evidence="4">4.2.1.24</ecNumber>
    </recommendedName>
    <alternativeName>
        <fullName evidence="13">Porphobilinogen synthase</fullName>
    </alternativeName>
</protein>
<dbReference type="SUPFAM" id="SSF51569">
    <property type="entry name" value="Aldolase"/>
    <property type="match status" value="1"/>
</dbReference>
<evidence type="ECO:0000256" key="5">
    <source>
        <dbReference type="ARBA" id="ARBA00020771"/>
    </source>
</evidence>
<reference evidence="18 19" key="1">
    <citation type="submission" date="2019-08" db="EMBL/GenBank/DDBJ databases">
        <authorList>
            <person name="Alioto T."/>
            <person name="Alioto T."/>
            <person name="Gomez Garrido J."/>
        </authorList>
    </citation>
    <scope>NUCLEOTIDE SEQUENCE [LARGE SCALE GENOMIC DNA]</scope>
</reference>
<dbReference type="GO" id="GO:0004655">
    <property type="term" value="F:porphobilinogen synthase activity"/>
    <property type="evidence" value="ECO:0007669"/>
    <property type="project" value="UniProtKB-EC"/>
</dbReference>
<evidence type="ECO:0000256" key="2">
    <source>
        <dbReference type="ARBA" id="ARBA00004694"/>
    </source>
</evidence>
<accession>A0A5E4M0H2</accession>
<evidence type="ECO:0000256" key="8">
    <source>
        <dbReference type="ARBA" id="ARBA00023133"/>
    </source>
</evidence>
<evidence type="ECO:0000256" key="6">
    <source>
        <dbReference type="ARBA" id="ARBA00022723"/>
    </source>
</evidence>
<evidence type="ECO:0000256" key="13">
    <source>
        <dbReference type="ARBA" id="ARBA00032837"/>
    </source>
</evidence>
<evidence type="ECO:0000256" key="10">
    <source>
        <dbReference type="ARBA" id="ARBA00023244"/>
    </source>
</evidence>
<dbReference type="EC" id="4.2.1.24" evidence="4"/>
<keyword evidence="9" id="KW-0456">Lyase</keyword>
<evidence type="ECO:0000313" key="18">
    <source>
        <dbReference type="EMBL" id="VVC25520.1"/>
    </source>
</evidence>
<comment type="catalytic activity">
    <reaction evidence="14">
        <text>2 5-aminolevulinate = porphobilinogen + 2 H2O + H(+)</text>
        <dbReference type="Rhea" id="RHEA:24064"/>
        <dbReference type="ChEBI" id="CHEBI:15377"/>
        <dbReference type="ChEBI" id="CHEBI:15378"/>
        <dbReference type="ChEBI" id="CHEBI:58126"/>
        <dbReference type="ChEBI" id="CHEBI:356416"/>
        <dbReference type="EC" id="4.2.1.24"/>
    </reaction>
</comment>
<evidence type="ECO:0000256" key="16">
    <source>
        <dbReference type="PIRSR" id="PIRSR001415-2"/>
    </source>
</evidence>
<evidence type="ECO:0000256" key="14">
    <source>
        <dbReference type="ARBA" id="ARBA00047651"/>
    </source>
</evidence>
<dbReference type="SMART" id="SM01004">
    <property type="entry name" value="ALAD"/>
    <property type="match status" value="1"/>
</dbReference>
<dbReference type="InterPro" id="IPR001731">
    <property type="entry name" value="ALAD"/>
</dbReference>
<evidence type="ECO:0000256" key="15">
    <source>
        <dbReference type="PIRSR" id="PIRSR001415-1"/>
    </source>
</evidence>
<dbReference type="Proteomes" id="UP000325440">
    <property type="component" value="Unassembled WGS sequence"/>
</dbReference>
<gene>
    <name evidence="18" type="ORF">CINCED_3A010374</name>
</gene>
<keyword evidence="8" id="KW-0350">Heme biosynthesis</keyword>
<evidence type="ECO:0000256" key="1">
    <source>
        <dbReference type="ARBA" id="ARBA00001947"/>
    </source>
</evidence>
<name>A0A5E4M0H2_9HEMI</name>
<evidence type="ECO:0000256" key="9">
    <source>
        <dbReference type="ARBA" id="ARBA00023239"/>
    </source>
</evidence>
<feature type="active site" description="Schiff-base intermediate with substrate" evidence="15">
    <location>
        <position position="252"/>
    </location>
</feature>
<feature type="binding site" evidence="16">
    <location>
        <position position="221"/>
    </location>
    <ligand>
        <name>5-aminolevulinate</name>
        <dbReference type="ChEBI" id="CHEBI:356416"/>
        <label>1</label>
    </ligand>
</feature>
<keyword evidence="6" id="KW-0479">Metal-binding</keyword>
<comment type="subunit">
    <text evidence="12">Homooctamer; active form. Homohexamer; low activity form.</text>
</comment>
<comment type="pathway">
    <text evidence="2">Porphyrin-containing compound metabolism; protoporphyrin-IX biosynthesis; coproporphyrinogen-III from 5-aminolevulinate: step 1/4.</text>
</comment>
<dbReference type="GO" id="GO:0008270">
    <property type="term" value="F:zinc ion binding"/>
    <property type="evidence" value="ECO:0007669"/>
    <property type="project" value="TreeGrafter"/>
</dbReference>
<feature type="binding site" evidence="16">
    <location>
        <position position="209"/>
    </location>
    <ligand>
        <name>5-aminolevulinate</name>
        <dbReference type="ChEBI" id="CHEBI:356416"/>
        <label>1</label>
    </ligand>
</feature>